<dbReference type="InterPro" id="IPR036086">
    <property type="entry name" value="ParB/Sulfiredoxin_sf"/>
</dbReference>
<sequence>MAGKKGLGRGLQALIPEYQTEELQGVETINIAYIHPNQYQPRKQFDEESLKELAESIKQHGVIQPIIVRKVDYGYQIVAGERRWRAAKIAGLSEIPAIVKDFDDLQVMEIALIENLQREDLNPIEEAKAYKALIEQFNLTQEEISKKIGKSRSVIANSIRLLNLDDRVQEMLVEGDITIGHAKVILSLPNKSLQYEAAKKVVEENLNVRETENLVKNLLRKNEKITKKLKLDKIDVHVKEIEDNLCSFLGTKVKISQRSKDRGIIQIEYYSEEDLTRIIEIIYGKG</sequence>
<dbReference type="SUPFAM" id="SSF110849">
    <property type="entry name" value="ParB/Sulfiredoxin"/>
    <property type="match status" value="1"/>
</dbReference>
<organism evidence="7 8">
    <name type="scientific">Thermoanaerobacter thermohydrosulfuricus</name>
    <name type="common">Clostridium thermohydrosulfuricum</name>
    <dbReference type="NCBI Taxonomy" id="1516"/>
    <lineage>
        <taxon>Bacteria</taxon>
        <taxon>Bacillati</taxon>
        <taxon>Bacillota</taxon>
        <taxon>Clostridia</taxon>
        <taxon>Thermoanaerobacterales</taxon>
        <taxon>Thermoanaerobacteraceae</taxon>
        <taxon>Thermoanaerobacter</taxon>
    </lineage>
</organism>
<dbReference type="GO" id="GO:0007059">
    <property type="term" value="P:chromosome segregation"/>
    <property type="evidence" value="ECO:0007669"/>
    <property type="project" value="UniProtKB-KW"/>
</dbReference>
<dbReference type="InterPro" id="IPR050336">
    <property type="entry name" value="Chromosome_partition/occlusion"/>
</dbReference>
<gene>
    <name evidence="7" type="ORF">SAMN04244560_02052</name>
</gene>
<dbReference type="Pfam" id="PF02195">
    <property type="entry name" value="ParB_N"/>
    <property type="match status" value="1"/>
</dbReference>
<keyword evidence="5" id="KW-0175">Coiled coil</keyword>
<dbReference type="AlphaFoldDB" id="A0A1G7SVA3"/>
<comment type="subcellular location">
    <subcellularLocation>
        <location evidence="1">Cytoplasm</location>
        <location evidence="1">Nucleoid</location>
    </subcellularLocation>
</comment>
<protein>
    <submittedName>
        <fullName evidence="7">Chromosome partitioning protein, ParB family</fullName>
    </submittedName>
</protein>
<dbReference type="NCBIfam" id="TIGR00180">
    <property type="entry name" value="parB_part"/>
    <property type="match status" value="1"/>
</dbReference>
<dbReference type="GO" id="GO:0045881">
    <property type="term" value="P:positive regulation of sporulation resulting in formation of a cellular spore"/>
    <property type="evidence" value="ECO:0007669"/>
    <property type="project" value="TreeGrafter"/>
</dbReference>
<dbReference type="Gene3D" id="1.10.10.2830">
    <property type="match status" value="1"/>
</dbReference>
<proteinExistence type="inferred from homology"/>
<dbReference type="InterPro" id="IPR057240">
    <property type="entry name" value="ParB_dimer_C"/>
</dbReference>
<accession>A0A1G7SVA3</accession>
<dbReference type="PANTHER" id="PTHR33375:SF1">
    <property type="entry name" value="CHROMOSOME-PARTITIONING PROTEIN PARB-RELATED"/>
    <property type="match status" value="1"/>
</dbReference>
<dbReference type="InterPro" id="IPR003115">
    <property type="entry name" value="ParB_N"/>
</dbReference>
<evidence type="ECO:0000259" key="6">
    <source>
        <dbReference type="SMART" id="SM00470"/>
    </source>
</evidence>
<name>A0A1G7SVA3_THETY</name>
<reference evidence="7 8" key="1">
    <citation type="submission" date="2016-10" db="EMBL/GenBank/DDBJ databases">
        <authorList>
            <person name="de Groot N.N."/>
        </authorList>
    </citation>
    <scope>NUCLEOTIDE SEQUENCE [LARGE SCALE GENOMIC DNA]</scope>
    <source>
        <strain evidence="7 8">DSM 569</strain>
    </source>
</reference>
<evidence type="ECO:0000256" key="3">
    <source>
        <dbReference type="ARBA" id="ARBA00022829"/>
    </source>
</evidence>
<evidence type="ECO:0000256" key="5">
    <source>
        <dbReference type="SAM" id="Coils"/>
    </source>
</evidence>
<dbReference type="SMART" id="SM00470">
    <property type="entry name" value="ParB"/>
    <property type="match status" value="1"/>
</dbReference>
<dbReference type="InterPro" id="IPR041468">
    <property type="entry name" value="HTH_ParB/Spo0J"/>
</dbReference>
<evidence type="ECO:0000256" key="2">
    <source>
        <dbReference type="ARBA" id="ARBA00006295"/>
    </source>
</evidence>
<keyword evidence="3" id="KW-0159">Chromosome partition</keyword>
<dbReference type="EMBL" id="FNBS01000056">
    <property type="protein sequence ID" value="SDG26782.1"/>
    <property type="molecule type" value="Genomic_DNA"/>
</dbReference>
<dbReference type="GO" id="GO:0003677">
    <property type="term" value="F:DNA binding"/>
    <property type="evidence" value="ECO:0007669"/>
    <property type="project" value="UniProtKB-KW"/>
</dbReference>
<keyword evidence="4" id="KW-0238">DNA-binding</keyword>
<dbReference type="PANTHER" id="PTHR33375">
    <property type="entry name" value="CHROMOSOME-PARTITIONING PROTEIN PARB-RELATED"/>
    <property type="match status" value="1"/>
</dbReference>
<dbReference type="GO" id="GO:0005694">
    <property type="term" value="C:chromosome"/>
    <property type="evidence" value="ECO:0007669"/>
    <property type="project" value="TreeGrafter"/>
</dbReference>
<dbReference type="FunFam" id="3.90.1530.30:FF:000001">
    <property type="entry name" value="Chromosome partitioning protein ParB"/>
    <property type="match status" value="1"/>
</dbReference>
<evidence type="ECO:0000256" key="1">
    <source>
        <dbReference type="ARBA" id="ARBA00004453"/>
    </source>
</evidence>
<dbReference type="Gene3D" id="3.90.1530.30">
    <property type="match status" value="1"/>
</dbReference>
<dbReference type="InterPro" id="IPR004437">
    <property type="entry name" value="ParB/RepB/Spo0J"/>
</dbReference>
<evidence type="ECO:0000256" key="4">
    <source>
        <dbReference type="ARBA" id="ARBA00023125"/>
    </source>
</evidence>
<evidence type="ECO:0000313" key="8">
    <source>
        <dbReference type="Proteomes" id="UP000183404"/>
    </source>
</evidence>
<dbReference type="Pfam" id="PF17762">
    <property type="entry name" value="HTH_ParB"/>
    <property type="match status" value="1"/>
</dbReference>
<feature type="domain" description="ParB-like N-terminal" evidence="6">
    <location>
        <begin position="27"/>
        <end position="116"/>
    </location>
</feature>
<feature type="coiled-coil region" evidence="5">
    <location>
        <begin position="201"/>
        <end position="228"/>
    </location>
</feature>
<dbReference type="Pfam" id="PF23552">
    <property type="entry name" value="ParB_C"/>
    <property type="match status" value="1"/>
</dbReference>
<dbReference type="GO" id="GO:0009295">
    <property type="term" value="C:nucleoid"/>
    <property type="evidence" value="ECO:0007669"/>
    <property type="project" value="UniProtKB-SubCell"/>
</dbReference>
<dbReference type="RefSeq" id="WP_074592731.1">
    <property type="nucleotide sequence ID" value="NZ_FNBS01000056.1"/>
</dbReference>
<dbReference type="FunFam" id="1.10.10.2830:FF:000001">
    <property type="entry name" value="Chromosome partitioning protein ParB"/>
    <property type="match status" value="1"/>
</dbReference>
<evidence type="ECO:0000313" key="7">
    <source>
        <dbReference type="EMBL" id="SDG26782.1"/>
    </source>
</evidence>
<dbReference type="Proteomes" id="UP000183404">
    <property type="component" value="Unassembled WGS sequence"/>
</dbReference>
<dbReference type="CDD" id="cd16393">
    <property type="entry name" value="SPO0J_N"/>
    <property type="match status" value="1"/>
</dbReference>
<comment type="similarity">
    <text evidence="2">Belongs to the ParB family.</text>
</comment>